<sequence length="52" mass="5834">MWIISKKVGVFTHYLTSTGTFTPTMDKASKFSAREMADIMAKKYGGIVEAMR</sequence>
<dbReference type="AlphaFoldDB" id="A0A0A1VWP1"/>
<proteinExistence type="predicted"/>
<evidence type="ECO:0000313" key="1">
    <source>
        <dbReference type="EMBL" id="GAL93974.1"/>
    </source>
</evidence>
<gene>
    <name evidence="1" type="ORF">N44_02554</name>
</gene>
<protein>
    <submittedName>
        <fullName evidence="1">Uncharacterized protein</fullName>
    </submittedName>
</protein>
<name>A0A0A1VWP1_MICAE</name>
<comment type="caution">
    <text evidence="1">The sequence shown here is derived from an EMBL/GenBank/DDBJ whole genome shotgun (WGS) entry which is preliminary data.</text>
</comment>
<dbReference type="EMBL" id="BBPA01000051">
    <property type="protein sequence ID" value="GAL93974.1"/>
    <property type="molecule type" value="Genomic_DNA"/>
</dbReference>
<reference evidence="2" key="1">
    <citation type="journal article" date="2015" name="Genome">
        <title>Whole Genome Sequence of the Non-Microcystin-Producing Microcystis aeruginosa Strain NIES-44.</title>
        <authorList>
            <person name="Okano K."/>
            <person name="Miyata N."/>
            <person name="Ozaki Y."/>
        </authorList>
    </citation>
    <scope>NUCLEOTIDE SEQUENCE [LARGE SCALE GENOMIC DNA]</scope>
    <source>
        <strain evidence="2">NIES-44</strain>
    </source>
</reference>
<evidence type="ECO:0000313" key="2">
    <source>
        <dbReference type="Proteomes" id="UP000030321"/>
    </source>
</evidence>
<dbReference type="Proteomes" id="UP000030321">
    <property type="component" value="Unassembled WGS sequence"/>
</dbReference>
<organism evidence="1 2">
    <name type="scientific">Microcystis aeruginosa NIES-44</name>
    <dbReference type="NCBI Taxonomy" id="449439"/>
    <lineage>
        <taxon>Bacteria</taxon>
        <taxon>Bacillati</taxon>
        <taxon>Cyanobacteriota</taxon>
        <taxon>Cyanophyceae</taxon>
        <taxon>Oscillatoriophycideae</taxon>
        <taxon>Chroococcales</taxon>
        <taxon>Microcystaceae</taxon>
        <taxon>Microcystis</taxon>
    </lineage>
</organism>
<accession>A0A0A1VWP1</accession>
<dbReference type="RefSeq" id="WP_190380145.1">
    <property type="nucleotide sequence ID" value="NZ_BBPA01000051.1"/>
</dbReference>